<dbReference type="EMBL" id="PPUZ01000055">
    <property type="protein sequence ID" value="RZM75329.1"/>
    <property type="molecule type" value="Genomic_DNA"/>
</dbReference>
<evidence type="ECO:0000256" key="1">
    <source>
        <dbReference type="SAM" id="SignalP"/>
    </source>
</evidence>
<sequence>MISAFPSRATLTLLFALINLCVTHIVDASSQTEFEQAYAPIQVGKITTFIPIELRPDAIVKLSSQELDGYTNLAWTPSPQADYYQIFKFDGQTWQLVASRVTTSFYRYNGSGSFKVVACHRFGCSSSNPEDTNVSEALAINAFYAQDDNALTAGSAVIVGWQLSGATSAVVTHTQNGGSHTTRISSTSLGRQSFTVFGDSQFTLTAYGFNGQSTSTSIQVPIAEENPFLAIGTKSDYKQPLFGLNLDIIERTVFQNEHHLIFSTHDGKLYFFRAQKEQEQPVSWQQGWAIELEGVVNSAPRLTENHLYYNETNSDNQGRTCKVRLADIDSLICTTYEDDALLTSPVIINNDGDYSAKFMDSLAGVNQKATGVYAFYHSGKVKIFDQQDLTPEPQSFTLTEHIEQPVINTPTLFLNKKNIQGLTELILVKDQDQVLGVAVPTASSVQQQSRSFGVLSVNALSEPKPMTVLWKGAL</sequence>
<evidence type="ECO:0000313" key="2">
    <source>
        <dbReference type="EMBL" id="RZM75329.1"/>
    </source>
</evidence>
<feature type="chain" id="PRO_5020733063" evidence="1">
    <location>
        <begin position="29"/>
        <end position="474"/>
    </location>
</feature>
<gene>
    <name evidence="2" type="ORF">C3B51_18680</name>
</gene>
<organism evidence="2 3">
    <name type="scientific">Pseudoalteromonas rubra</name>
    <dbReference type="NCBI Taxonomy" id="43658"/>
    <lineage>
        <taxon>Bacteria</taxon>
        <taxon>Pseudomonadati</taxon>
        <taxon>Pseudomonadota</taxon>
        <taxon>Gammaproteobacteria</taxon>
        <taxon>Alteromonadales</taxon>
        <taxon>Pseudoalteromonadaceae</taxon>
        <taxon>Pseudoalteromonas</taxon>
    </lineage>
</organism>
<feature type="signal peptide" evidence="1">
    <location>
        <begin position="1"/>
        <end position="28"/>
    </location>
</feature>
<proteinExistence type="predicted"/>
<evidence type="ECO:0000313" key="3">
    <source>
        <dbReference type="Proteomes" id="UP000292345"/>
    </source>
</evidence>
<protein>
    <submittedName>
        <fullName evidence="2">Uncharacterized protein</fullName>
    </submittedName>
</protein>
<name>A0A4Q7E1C9_9GAMM</name>
<reference evidence="2 3" key="1">
    <citation type="submission" date="2018-01" db="EMBL/GenBank/DDBJ databases">
        <title>Co-occurrence of chitin degradation, pigmentation and bioactivity in marine Pseudoalteromonas.</title>
        <authorList>
            <person name="Paulsen S."/>
            <person name="Gram L."/>
            <person name="Machado H."/>
        </authorList>
    </citation>
    <scope>NUCLEOTIDE SEQUENCE [LARGE SCALE GENOMIC DNA]</scope>
    <source>
        <strain evidence="2 3">S1946</strain>
    </source>
</reference>
<comment type="caution">
    <text evidence="2">The sequence shown here is derived from an EMBL/GenBank/DDBJ whole genome shotgun (WGS) entry which is preliminary data.</text>
</comment>
<dbReference type="Proteomes" id="UP000292345">
    <property type="component" value="Unassembled WGS sequence"/>
</dbReference>
<dbReference type="AlphaFoldDB" id="A0A4Q7E1C9"/>
<keyword evidence="1" id="KW-0732">Signal</keyword>
<accession>A0A4Q7E1C9</accession>